<dbReference type="AlphaFoldDB" id="A0A8H6XVD3"/>
<reference evidence="1" key="1">
    <citation type="submission" date="2020-05" db="EMBL/GenBank/DDBJ databases">
        <title>Mycena genomes resolve the evolution of fungal bioluminescence.</title>
        <authorList>
            <person name="Tsai I.J."/>
        </authorList>
    </citation>
    <scope>NUCLEOTIDE SEQUENCE</scope>
    <source>
        <strain evidence="1">CCC161011</strain>
    </source>
</reference>
<dbReference type="OrthoDB" id="4991875at2759"/>
<keyword evidence="2" id="KW-1185">Reference proteome</keyword>
<dbReference type="EMBL" id="JACAZI010000011">
    <property type="protein sequence ID" value="KAF7348873.1"/>
    <property type="molecule type" value="Genomic_DNA"/>
</dbReference>
<gene>
    <name evidence="1" type="ORF">MVEN_01407400</name>
</gene>
<evidence type="ECO:0000313" key="2">
    <source>
        <dbReference type="Proteomes" id="UP000620124"/>
    </source>
</evidence>
<accession>A0A8H6XVD3</accession>
<comment type="caution">
    <text evidence="1">The sequence shown here is derived from an EMBL/GenBank/DDBJ whole genome shotgun (WGS) entry which is preliminary data.</text>
</comment>
<protein>
    <submittedName>
        <fullName evidence="1">Uncharacterized protein</fullName>
    </submittedName>
</protein>
<name>A0A8H6XVD3_9AGAR</name>
<proteinExistence type="predicted"/>
<evidence type="ECO:0000313" key="1">
    <source>
        <dbReference type="EMBL" id="KAF7348873.1"/>
    </source>
</evidence>
<dbReference type="Proteomes" id="UP000620124">
    <property type="component" value="Unassembled WGS sequence"/>
</dbReference>
<sequence length="191" mass="19948">MPNPQGKIWIQEKIEGESFRWSEAVALAAPAPDHVSLIVPFEGNLNDTAFSASFGGVDSLGHTTYFISDSTSGTVFTATIVAGSDYFSATEVLDQSMTVDEDCALQSVDATCTVRVNGVTSVVTVTSLGTEVLDVAPTAPPIVQPSFLFSTTRGSSSAPAPTDKPNSAQIASYSAWQATIVIALALARQVV</sequence>
<organism evidence="1 2">
    <name type="scientific">Mycena venus</name>
    <dbReference type="NCBI Taxonomy" id="2733690"/>
    <lineage>
        <taxon>Eukaryota</taxon>
        <taxon>Fungi</taxon>
        <taxon>Dikarya</taxon>
        <taxon>Basidiomycota</taxon>
        <taxon>Agaricomycotina</taxon>
        <taxon>Agaricomycetes</taxon>
        <taxon>Agaricomycetidae</taxon>
        <taxon>Agaricales</taxon>
        <taxon>Marasmiineae</taxon>
        <taxon>Mycenaceae</taxon>
        <taxon>Mycena</taxon>
    </lineage>
</organism>